<keyword evidence="5" id="KW-1185">Reference proteome</keyword>
<accession>A0A0W0U1J6</accession>
<keyword evidence="1" id="KW-0472">Membrane</keyword>
<dbReference type="Proteomes" id="UP000054698">
    <property type="component" value="Unassembled WGS sequence"/>
</dbReference>
<name>A0A0W0U1J6_9GAMM</name>
<dbReference type="Proteomes" id="UP000251942">
    <property type="component" value="Unassembled WGS sequence"/>
</dbReference>
<evidence type="ECO:0000313" key="3">
    <source>
        <dbReference type="EMBL" id="SPX59327.1"/>
    </source>
</evidence>
<evidence type="ECO:0000313" key="5">
    <source>
        <dbReference type="Proteomes" id="UP000054698"/>
    </source>
</evidence>
<dbReference type="OrthoDB" id="5637501at2"/>
<dbReference type="EMBL" id="UGNY01000001">
    <property type="protein sequence ID" value="STX38723.1"/>
    <property type="molecule type" value="Genomic_DNA"/>
</dbReference>
<organism evidence="2 5">
    <name type="scientific">Legionella feeleii</name>
    <dbReference type="NCBI Taxonomy" id="453"/>
    <lineage>
        <taxon>Bacteria</taxon>
        <taxon>Pseudomonadati</taxon>
        <taxon>Pseudomonadota</taxon>
        <taxon>Gammaproteobacteria</taxon>
        <taxon>Legionellales</taxon>
        <taxon>Legionellaceae</taxon>
        <taxon>Legionella</taxon>
    </lineage>
</organism>
<reference evidence="6 7" key="2">
    <citation type="submission" date="2018-06" db="EMBL/GenBank/DDBJ databases">
        <authorList>
            <consortium name="Pathogen Informatics"/>
            <person name="Doyle S."/>
        </authorList>
    </citation>
    <scope>NUCLEOTIDE SEQUENCE [LARGE SCALE GENOMIC DNA]</scope>
    <source>
        <strain evidence="4 7">NCTC11978</strain>
        <strain evidence="3 6">NCTC12022</strain>
    </source>
</reference>
<evidence type="ECO:0000313" key="2">
    <source>
        <dbReference type="EMBL" id="KTD01542.1"/>
    </source>
</evidence>
<keyword evidence="1" id="KW-1133">Transmembrane helix</keyword>
<evidence type="ECO:0000256" key="1">
    <source>
        <dbReference type="SAM" id="Phobius"/>
    </source>
</evidence>
<dbReference type="RefSeq" id="WP_058444778.1">
    <property type="nucleotide sequence ID" value="NZ_CAAAHT010000030.1"/>
</dbReference>
<evidence type="ECO:0000313" key="6">
    <source>
        <dbReference type="Proteomes" id="UP000251942"/>
    </source>
</evidence>
<proteinExistence type="predicted"/>
<dbReference type="Proteomes" id="UP000254033">
    <property type="component" value="Unassembled WGS sequence"/>
</dbReference>
<feature type="transmembrane region" description="Helical" evidence="1">
    <location>
        <begin position="41"/>
        <end position="67"/>
    </location>
</feature>
<keyword evidence="1" id="KW-0812">Transmembrane</keyword>
<feature type="transmembrane region" description="Helical" evidence="1">
    <location>
        <begin position="6"/>
        <end position="29"/>
    </location>
</feature>
<dbReference type="AlphaFoldDB" id="A0A0W0U1J6"/>
<gene>
    <name evidence="2" type="ORF">Lfee_1146</name>
    <name evidence="4" type="ORF">NCTC11978_01911</name>
    <name evidence="3" type="ORF">NCTC12022_00148</name>
</gene>
<reference evidence="2 5" key="1">
    <citation type="submission" date="2015-11" db="EMBL/GenBank/DDBJ databases">
        <title>Genomic analysis of 38 Legionella species identifies large and diverse effector repertoires.</title>
        <authorList>
            <person name="Burstein D."/>
            <person name="Amaro F."/>
            <person name="Zusman T."/>
            <person name="Lifshitz Z."/>
            <person name="Cohen O."/>
            <person name="Gilbert J.A."/>
            <person name="Pupko T."/>
            <person name="Shuman H.A."/>
            <person name="Segal G."/>
        </authorList>
    </citation>
    <scope>NUCLEOTIDE SEQUENCE [LARGE SCALE GENOMIC DNA]</scope>
    <source>
        <strain evidence="2 5">WO-44C</strain>
    </source>
</reference>
<dbReference type="PATRIC" id="fig|453.4.peg.1234"/>
<dbReference type="EMBL" id="LNYB01000031">
    <property type="protein sequence ID" value="KTD01542.1"/>
    <property type="molecule type" value="Genomic_DNA"/>
</dbReference>
<evidence type="ECO:0000313" key="4">
    <source>
        <dbReference type="EMBL" id="STX38723.1"/>
    </source>
</evidence>
<evidence type="ECO:0000313" key="7">
    <source>
        <dbReference type="Proteomes" id="UP000254033"/>
    </source>
</evidence>
<feature type="transmembrane region" description="Helical" evidence="1">
    <location>
        <begin position="73"/>
        <end position="97"/>
    </location>
</feature>
<dbReference type="EMBL" id="UASS01000001">
    <property type="protein sequence ID" value="SPX59327.1"/>
    <property type="molecule type" value="Genomic_DNA"/>
</dbReference>
<protein>
    <submittedName>
        <fullName evidence="2">Integral membrane protein (PIN domain superfamily)</fullName>
    </submittedName>
</protein>
<sequence>MHESLHTLFLAQAVGLYLVIIAIIMLARARYYQDLLTHVKVGSSAIVVAATLGLILGIILVLVHNLWIWESEVLITIFAWCLLIKSILWLSFPEFMVNLTHKVYSGSGYYAVAIIAGIIGIVLMAHGFFLFQGHV</sequence>
<feature type="transmembrane region" description="Helical" evidence="1">
    <location>
        <begin position="109"/>
        <end position="131"/>
    </location>
</feature>